<reference evidence="2 3" key="1">
    <citation type="submission" date="2019-03" db="EMBL/GenBank/DDBJ databases">
        <title>Genomic Encyclopedia of Type Strains, Phase IV (KMG-IV): sequencing the most valuable type-strain genomes for metagenomic binning, comparative biology and taxonomic classification.</title>
        <authorList>
            <person name="Goeker M."/>
        </authorList>
    </citation>
    <scope>NUCLEOTIDE SEQUENCE [LARGE SCALE GENOMIC DNA]</scope>
    <source>
        <strain evidence="2 3">DSM 45934</strain>
    </source>
</reference>
<organism evidence="2 3">
    <name type="scientific">Actinocrispum wychmicini</name>
    <dbReference type="NCBI Taxonomy" id="1213861"/>
    <lineage>
        <taxon>Bacteria</taxon>
        <taxon>Bacillati</taxon>
        <taxon>Actinomycetota</taxon>
        <taxon>Actinomycetes</taxon>
        <taxon>Pseudonocardiales</taxon>
        <taxon>Pseudonocardiaceae</taxon>
        <taxon>Actinocrispum</taxon>
    </lineage>
</organism>
<evidence type="ECO:0000259" key="1">
    <source>
        <dbReference type="Pfam" id="PF05368"/>
    </source>
</evidence>
<dbReference type="PANTHER" id="PTHR43162">
    <property type="match status" value="1"/>
</dbReference>
<dbReference type="Proteomes" id="UP000295680">
    <property type="component" value="Unassembled WGS sequence"/>
</dbReference>
<dbReference type="InterPro" id="IPR051604">
    <property type="entry name" value="Ergot_Alk_Oxidoreductase"/>
</dbReference>
<dbReference type="AlphaFoldDB" id="A0A4R2JME9"/>
<keyword evidence="3" id="KW-1185">Reference proteome</keyword>
<name>A0A4R2JME9_9PSEU</name>
<comment type="caution">
    <text evidence="2">The sequence shown here is derived from an EMBL/GenBank/DDBJ whole genome shotgun (WGS) entry which is preliminary data.</text>
</comment>
<gene>
    <name evidence="2" type="ORF">EV192_105361</name>
</gene>
<dbReference type="InterPro" id="IPR008030">
    <property type="entry name" value="NmrA-like"/>
</dbReference>
<feature type="domain" description="NmrA-like" evidence="1">
    <location>
        <begin position="18"/>
        <end position="240"/>
    </location>
</feature>
<accession>A0A4R2JME9</accession>
<dbReference type="Gene3D" id="3.90.25.10">
    <property type="entry name" value="UDP-galactose 4-epimerase, domain 1"/>
    <property type="match status" value="1"/>
</dbReference>
<proteinExistence type="predicted"/>
<evidence type="ECO:0000313" key="3">
    <source>
        <dbReference type="Proteomes" id="UP000295680"/>
    </source>
</evidence>
<evidence type="ECO:0000313" key="2">
    <source>
        <dbReference type="EMBL" id="TCO58296.1"/>
    </source>
</evidence>
<protein>
    <submittedName>
        <fullName evidence="2">Uncharacterized protein YbjT (DUF2867 family)</fullName>
    </submittedName>
</protein>
<dbReference type="PANTHER" id="PTHR43162:SF1">
    <property type="entry name" value="PRESTALK A DIFFERENTIATION PROTEIN A"/>
    <property type="match status" value="1"/>
</dbReference>
<dbReference type="SUPFAM" id="SSF51735">
    <property type="entry name" value="NAD(P)-binding Rossmann-fold domains"/>
    <property type="match status" value="1"/>
</dbReference>
<dbReference type="Pfam" id="PF05368">
    <property type="entry name" value="NmrA"/>
    <property type="match status" value="1"/>
</dbReference>
<dbReference type="InterPro" id="IPR036291">
    <property type="entry name" value="NAD(P)-bd_dom_sf"/>
</dbReference>
<dbReference type="EMBL" id="SLWS01000005">
    <property type="protein sequence ID" value="TCO58296.1"/>
    <property type="molecule type" value="Genomic_DNA"/>
</dbReference>
<sequence>MSGATGTIGQNLETDVGSTVLVTGPTGKVGRRLIPLLVRRGVTVRAASRSPLPERVGIEPVRFDWTDESTYETARMGAGSMYLVVGPIPQPEHADYVRALLDGAAEAGVARVVLLSTYGVDQAPPENPLRRIELAVESSGVPYTILRPAAFMQNFSEGLRWRESLVDLIRERDEIVAPGGAGVVSYVSTEDIAAVAAVAMTEDGHEGTAYAPFGPQPLTLTEVAEHISWVTGRRIRYVETDRTPIRDALLAAGAPPETAEHNSQVYVHAFSSGALGVLNDDVLDVTGRPPVSFAEFAVGAAAAWRQ</sequence>
<dbReference type="Gene3D" id="3.40.50.720">
    <property type="entry name" value="NAD(P)-binding Rossmann-like Domain"/>
    <property type="match status" value="1"/>
</dbReference>